<dbReference type="InterPro" id="IPR038765">
    <property type="entry name" value="Papain-like_cys_pep_sf"/>
</dbReference>
<dbReference type="InterPro" id="IPR001394">
    <property type="entry name" value="Peptidase_C19_UCH"/>
</dbReference>
<keyword evidence="18" id="KW-1185">Reference proteome</keyword>
<dbReference type="OrthoDB" id="6287070at2759"/>
<feature type="compositionally biased region" description="Low complexity" evidence="14">
    <location>
        <begin position="883"/>
        <end position="917"/>
    </location>
</feature>
<evidence type="ECO:0000256" key="14">
    <source>
        <dbReference type="SAM" id="MobiDB-lite"/>
    </source>
</evidence>
<evidence type="ECO:0000313" key="18">
    <source>
        <dbReference type="Proteomes" id="UP000440578"/>
    </source>
</evidence>
<keyword evidence="13" id="KW-0862">Zinc</keyword>
<dbReference type="GO" id="GO:0006508">
    <property type="term" value="P:proteolysis"/>
    <property type="evidence" value="ECO:0007669"/>
    <property type="project" value="UniProtKB-KW"/>
</dbReference>
<evidence type="ECO:0000313" key="17">
    <source>
        <dbReference type="EMBL" id="KAF0309384.1"/>
    </source>
</evidence>
<dbReference type="GO" id="GO:0005813">
    <property type="term" value="C:centrosome"/>
    <property type="evidence" value="ECO:0007669"/>
    <property type="project" value="UniProtKB-SubCell"/>
</dbReference>
<feature type="compositionally biased region" description="Low complexity" evidence="14">
    <location>
        <begin position="976"/>
        <end position="990"/>
    </location>
</feature>
<dbReference type="SMART" id="SM01052">
    <property type="entry name" value="CAP_GLY"/>
    <property type="match status" value="2"/>
</dbReference>
<dbReference type="SUPFAM" id="SSF74924">
    <property type="entry name" value="Cap-Gly domain"/>
    <property type="match status" value="2"/>
</dbReference>
<feature type="domain" description="USP" evidence="15">
    <location>
        <begin position="469"/>
        <end position="811"/>
    </location>
</feature>
<dbReference type="EC" id="3.4.19.12" evidence="5"/>
<dbReference type="GO" id="GO:0004843">
    <property type="term" value="F:cysteine-type deubiquitinase activity"/>
    <property type="evidence" value="ECO:0007669"/>
    <property type="project" value="UniProtKB-EC"/>
</dbReference>
<comment type="caution">
    <text evidence="17">The sequence shown here is derived from an EMBL/GenBank/DDBJ whole genome shotgun (WGS) entry which is preliminary data.</text>
</comment>
<evidence type="ECO:0000256" key="8">
    <source>
        <dbReference type="ARBA" id="ARBA00022670"/>
    </source>
</evidence>
<organism evidence="17 18">
    <name type="scientific">Amphibalanus amphitrite</name>
    <name type="common">Striped barnacle</name>
    <name type="synonym">Balanus amphitrite</name>
    <dbReference type="NCBI Taxonomy" id="1232801"/>
    <lineage>
        <taxon>Eukaryota</taxon>
        <taxon>Metazoa</taxon>
        <taxon>Ecdysozoa</taxon>
        <taxon>Arthropoda</taxon>
        <taxon>Crustacea</taxon>
        <taxon>Multicrustacea</taxon>
        <taxon>Cirripedia</taxon>
        <taxon>Thoracica</taxon>
        <taxon>Thoracicalcarea</taxon>
        <taxon>Balanomorpha</taxon>
        <taxon>Balanoidea</taxon>
        <taxon>Balanidae</taxon>
        <taxon>Amphibalaninae</taxon>
        <taxon>Amphibalanus</taxon>
    </lineage>
</organism>
<evidence type="ECO:0000256" key="12">
    <source>
        <dbReference type="ARBA" id="ARBA00022807"/>
    </source>
</evidence>
<proteinExistence type="inferred from homology"/>
<evidence type="ECO:0000256" key="2">
    <source>
        <dbReference type="ARBA" id="ARBA00004300"/>
    </source>
</evidence>
<dbReference type="FunFam" id="3.90.70.10:FF:000009">
    <property type="entry name" value="Putative ubiquitin carboxyl-terminal hydrolase CYLD"/>
    <property type="match status" value="1"/>
</dbReference>
<evidence type="ECO:0000256" key="11">
    <source>
        <dbReference type="ARBA" id="ARBA00022801"/>
    </source>
</evidence>
<comment type="subcellular location">
    <subcellularLocation>
        <location evidence="2">Cytoplasm</location>
        <location evidence="2">Cytoskeleton</location>
        <location evidence="2">Microtubule organizing center</location>
        <location evidence="2">Centrosome</location>
    </subcellularLocation>
    <subcellularLocation>
        <location evidence="3">Cytoplasm</location>
        <location evidence="3">Perinuclear region</location>
    </subcellularLocation>
</comment>
<evidence type="ECO:0000256" key="5">
    <source>
        <dbReference type="ARBA" id="ARBA00012759"/>
    </source>
</evidence>
<gene>
    <name evidence="17" type="primary">CYLD_0</name>
    <name evidence="17" type="ORF">FJT64_019497</name>
</gene>
<protein>
    <recommendedName>
        <fullName evidence="5">ubiquitinyl hydrolase 1</fullName>
        <ecNumber evidence="5">3.4.19.12</ecNumber>
    </recommendedName>
</protein>
<feature type="compositionally biased region" description="Basic and acidic residues" evidence="14">
    <location>
        <begin position="992"/>
        <end position="1001"/>
    </location>
</feature>
<evidence type="ECO:0000256" key="10">
    <source>
        <dbReference type="ARBA" id="ARBA00022786"/>
    </source>
</evidence>
<name>A0A6A4WZW3_AMPAM</name>
<feature type="compositionally biased region" description="Pro residues" evidence="14">
    <location>
        <begin position="314"/>
        <end position="329"/>
    </location>
</feature>
<accession>A0A6A4WZW3</accession>
<dbReference type="GO" id="GO:0048471">
    <property type="term" value="C:perinuclear region of cytoplasm"/>
    <property type="evidence" value="ECO:0007669"/>
    <property type="project" value="UniProtKB-SubCell"/>
</dbReference>
<dbReference type="Proteomes" id="UP000440578">
    <property type="component" value="Unassembled WGS sequence"/>
</dbReference>
<evidence type="ECO:0000256" key="7">
    <source>
        <dbReference type="ARBA" id="ARBA00022553"/>
    </source>
</evidence>
<evidence type="ECO:0000256" key="1">
    <source>
        <dbReference type="ARBA" id="ARBA00000707"/>
    </source>
</evidence>
<keyword evidence="9" id="KW-0479">Metal-binding</keyword>
<dbReference type="Gene3D" id="2.30.30.190">
    <property type="entry name" value="CAP Gly-rich-like domain"/>
    <property type="match status" value="2"/>
</dbReference>
<dbReference type="SUPFAM" id="SSF54001">
    <property type="entry name" value="Cysteine proteinases"/>
    <property type="match status" value="1"/>
</dbReference>
<dbReference type="InterPro" id="IPR036859">
    <property type="entry name" value="CAP-Gly_dom_sf"/>
</dbReference>
<dbReference type="PROSITE" id="PS50235">
    <property type="entry name" value="USP_3"/>
    <property type="match status" value="1"/>
</dbReference>
<dbReference type="EMBL" id="VIIS01000407">
    <property type="protein sequence ID" value="KAF0309384.1"/>
    <property type="molecule type" value="Genomic_DNA"/>
</dbReference>
<dbReference type="InterPro" id="IPR000938">
    <property type="entry name" value="CAP-Gly_domain"/>
</dbReference>
<evidence type="ECO:0000256" key="4">
    <source>
        <dbReference type="ARBA" id="ARBA00009085"/>
    </source>
</evidence>
<feature type="region of interest" description="Disordered" evidence="14">
    <location>
        <begin position="878"/>
        <end position="954"/>
    </location>
</feature>
<keyword evidence="6" id="KW-0963">Cytoplasm</keyword>
<evidence type="ECO:0000259" key="16">
    <source>
        <dbReference type="PROSITE" id="PS50245"/>
    </source>
</evidence>
<evidence type="ECO:0000256" key="13">
    <source>
        <dbReference type="ARBA" id="ARBA00022833"/>
    </source>
</evidence>
<feature type="region of interest" description="Disordered" evidence="14">
    <location>
        <begin position="270"/>
        <end position="340"/>
    </location>
</feature>
<feature type="compositionally biased region" description="Pro residues" evidence="14">
    <location>
        <begin position="149"/>
        <end position="163"/>
    </location>
</feature>
<evidence type="ECO:0000256" key="9">
    <source>
        <dbReference type="ARBA" id="ARBA00022723"/>
    </source>
</evidence>
<dbReference type="PANTHER" id="PTHR11830">
    <property type="entry name" value="40S RIBOSOMAL PROTEIN S3A"/>
    <property type="match status" value="1"/>
</dbReference>
<evidence type="ECO:0000256" key="6">
    <source>
        <dbReference type="ARBA" id="ARBA00022490"/>
    </source>
</evidence>
<sequence length="1096" mass="121385">MVCIDFFEMNGHHYIIYVDRYSGWVNISQMTAEPRVPVESAVPVPVPSDVCRAPPDVAAKLPLRVGDRVCWISDSGPETGSVGWIGKLPAEDGGRDWMVGVVFDNPVGSGNGCYRGHRLFDAKLNHASIVPITGLIRAEDFNCSSPTGTPSPTPDPGQAPVPPQRMNGTSRHLAPSSAERAGSRHSSVPGSEAGTGGRRNLELHTSDEEDRPPAPARAPVRGHEFTDDLSRMTPFHRLAYEQLAATPTPPATPTLSQLMNEHDNFIQAKTAHRTESSARRRQLPLSDLSNSQTVPPLERRRPKRRDKVAATPSPESPPPAPPPPPPPPQESKAELSAAWTEPEVSVGSAVEVDIRGIPHYGVIRWLGHVRGDNKRRLLAGVEMEEDDASLGGDGDGTFNGTRYFHCQPGKALFVPLADCSRDRRFLDLSADTTDSGAFGNVECPVISGNVPPISVTSTEELKKLCGKLKGIQGHLNSCYLDATLFSMFAFTPVLDCLLQRPRRPGDIPEYSEVQRLLKEEIVNPLRSAMYVRADRVMKLRQMLETLSSVRGLTSEEKDPEEFLQSLLAQMLHADPFLRYSSGQESYLYQLIVEKDDSLVLPSVQQLFDQSFSSGDIKLKEIPSCLIVQMPRFGKDYKMYSRILPSMVLDVTDVIENSPRQCFVCGRLAEWECKGCFNQSGLGLMTTAYCSKCNIMPLRVPHQFTELREHAHIPRTYLELFAVVCIHTSHYVTFTKAGHGPDAGWVFFDSMADRKGEAHGYNIPEVVRVPDLPRWLNEEGRRGLLAVTDDKRLPEHARRLLCDGYMCFYQSRDMTSEERRGSAQPLHQQQKRRAWLRRASTSSDNQPPPHRSSGRRLSAYDRIIAERVRRGITVNLERRSSVVSTASSDPESVDSSTGSSSGSGYRVRSGSGSTSTAGSREHSDVSLRPLAPRPDPLDETQMTSQATHREGAARCQQAGGVPLLDHLIQLAAERGSQQNPQQPAQQAGQNGRPAEHPEEKRLCSGRGVPSRRWSISGELTSHRRDRAAISRRLVYLTLSEEDGEPAPVFEEPTGAAVEFDPRRGEWRPLTGEEGRRLAQHRRLSLTKTCSLDFDRIP</sequence>
<dbReference type="GO" id="GO:0016579">
    <property type="term" value="P:protein deubiquitination"/>
    <property type="evidence" value="ECO:0007669"/>
    <property type="project" value="InterPro"/>
</dbReference>
<reference evidence="17 18" key="1">
    <citation type="submission" date="2019-07" db="EMBL/GenBank/DDBJ databases">
        <title>Draft genome assembly of a fouling barnacle, Amphibalanus amphitrite (Darwin, 1854): The first reference genome for Thecostraca.</title>
        <authorList>
            <person name="Kim W."/>
        </authorList>
    </citation>
    <scope>NUCLEOTIDE SEQUENCE [LARGE SCALE GENOMIC DNA]</scope>
    <source>
        <strain evidence="17">SNU_AA5</strain>
        <tissue evidence="17">Soma without cirri and trophi</tissue>
    </source>
</reference>
<keyword evidence="7" id="KW-0597">Phosphoprotein</keyword>
<feature type="region of interest" description="Disordered" evidence="14">
    <location>
        <begin position="816"/>
        <end position="857"/>
    </location>
</feature>
<dbReference type="Gene3D" id="3.90.70.10">
    <property type="entry name" value="Cysteine proteinases"/>
    <property type="match status" value="1"/>
</dbReference>
<dbReference type="AlphaFoldDB" id="A0A6A4WZW3"/>
<evidence type="ECO:0000256" key="3">
    <source>
        <dbReference type="ARBA" id="ARBA00004556"/>
    </source>
</evidence>
<keyword evidence="8" id="KW-0645">Protease</keyword>
<evidence type="ECO:0000259" key="15">
    <source>
        <dbReference type="PROSITE" id="PS50235"/>
    </source>
</evidence>
<feature type="region of interest" description="Disordered" evidence="14">
    <location>
        <begin position="141"/>
        <end position="227"/>
    </location>
</feature>
<keyword evidence="10" id="KW-0833">Ubl conjugation pathway</keyword>
<dbReference type="InterPro" id="IPR028889">
    <property type="entry name" value="USP"/>
</dbReference>
<feature type="region of interest" description="Disordered" evidence="14">
    <location>
        <begin position="973"/>
        <end position="1011"/>
    </location>
</feature>
<dbReference type="GO" id="GO:0046872">
    <property type="term" value="F:metal ion binding"/>
    <property type="evidence" value="ECO:0007669"/>
    <property type="project" value="UniProtKB-KW"/>
</dbReference>
<comment type="catalytic activity">
    <reaction evidence="1">
        <text>Thiol-dependent hydrolysis of ester, thioester, amide, peptide and isopeptide bonds formed by the C-terminal Gly of ubiquitin (a 76-residue protein attached to proteins as an intracellular targeting signal).</text>
        <dbReference type="EC" id="3.4.19.12"/>
    </reaction>
</comment>
<keyword evidence="11 17" id="KW-0378">Hydrolase</keyword>
<feature type="domain" description="CAP-Gly" evidence="16">
    <location>
        <begin position="379"/>
        <end position="415"/>
    </location>
</feature>
<comment type="similarity">
    <text evidence="4">Belongs to the peptidase C19 family.</text>
</comment>
<keyword evidence="12" id="KW-0788">Thiol protease</keyword>
<dbReference type="Pfam" id="PF01302">
    <property type="entry name" value="CAP_GLY"/>
    <property type="match status" value="2"/>
</dbReference>
<dbReference type="PROSITE" id="PS50245">
    <property type="entry name" value="CAP_GLY_2"/>
    <property type="match status" value="1"/>
</dbReference>
<dbReference type="Pfam" id="PF00443">
    <property type="entry name" value="UCH"/>
    <property type="match status" value="1"/>
</dbReference>